<evidence type="ECO:0000313" key="3">
    <source>
        <dbReference type="Proteomes" id="UP000775179"/>
    </source>
</evidence>
<comment type="caution">
    <text evidence="2">The sequence shown here is derived from an EMBL/GenBank/DDBJ whole genome shotgun (WGS) entry which is preliminary data.</text>
</comment>
<sequence>MKYTKSISNRQAENLIKENNKLLILDVRRFAEFKENRIPNSINIPVDDLEWELEDLEEHKDTPILVYCKVGMRSSVACDILENEGFTKLYNLRGGILDYTGFIEE</sequence>
<dbReference type="SMART" id="SM00450">
    <property type="entry name" value="RHOD"/>
    <property type="match status" value="1"/>
</dbReference>
<dbReference type="PANTHER" id="PTHR43031:SF1">
    <property type="entry name" value="PYRIDINE NUCLEOTIDE-DISULPHIDE OXIDOREDUCTASE"/>
    <property type="match status" value="1"/>
</dbReference>
<feature type="domain" description="Rhodanese" evidence="1">
    <location>
        <begin position="18"/>
        <end position="104"/>
    </location>
</feature>
<protein>
    <submittedName>
        <fullName evidence="2">Rhodanese-like domain-containing protein</fullName>
    </submittedName>
</protein>
<name>A0ABD4RIU4_9CLOT</name>
<dbReference type="Pfam" id="PF00581">
    <property type="entry name" value="Rhodanese"/>
    <property type="match status" value="1"/>
</dbReference>
<dbReference type="PROSITE" id="PS50206">
    <property type="entry name" value="RHODANESE_3"/>
    <property type="match status" value="1"/>
</dbReference>
<reference evidence="2 3" key="1">
    <citation type="submission" date="2021-08" db="EMBL/GenBank/DDBJ databases">
        <title>Genome sequence analysis of Clostridium chauvoei strains of European origin and evaluation of typing options for outbreak investigations.</title>
        <authorList>
            <person name="Abdel-Glil M."/>
            <person name="Thomas P."/>
            <person name="Seyboldt C."/>
        </authorList>
    </citation>
    <scope>NUCLEOTIDE SEQUENCE [LARGE SCALE GENOMIC DNA]</scope>
    <source>
        <strain evidence="2 3">S0260-09</strain>
    </source>
</reference>
<organism evidence="2 3">
    <name type="scientific">Clostridium chauvoei</name>
    <dbReference type="NCBI Taxonomy" id="46867"/>
    <lineage>
        <taxon>Bacteria</taxon>
        <taxon>Bacillati</taxon>
        <taxon>Bacillota</taxon>
        <taxon>Clostridia</taxon>
        <taxon>Eubacteriales</taxon>
        <taxon>Clostridiaceae</taxon>
        <taxon>Clostridium</taxon>
    </lineage>
</organism>
<dbReference type="EMBL" id="JAIFTX010000018">
    <property type="protein sequence ID" value="MBX7291128.1"/>
    <property type="molecule type" value="Genomic_DNA"/>
</dbReference>
<dbReference type="InterPro" id="IPR001763">
    <property type="entry name" value="Rhodanese-like_dom"/>
</dbReference>
<dbReference type="Gene3D" id="3.40.250.10">
    <property type="entry name" value="Rhodanese-like domain"/>
    <property type="match status" value="1"/>
</dbReference>
<proteinExistence type="predicted"/>
<evidence type="ECO:0000313" key="2">
    <source>
        <dbReference type="EMBL" id="MBX7291128.1"/>
    </source>
</evidence>
<gene>
    <name evidence="2" type="ORF">K4H94_08835</name>
</gene>
<dbReference type="SUPFAM" id="SSF52821">
    <property type="entry name" value="Rhodanese/Cell cycle control phosphatase"/>
    <property type="match status" value="1"/>
</dbReference>
<dbReference type="Proteomes" id="UP000775179">
    <property type="component" value="Unassembled WGS sequence"/>
</dbReference>
<evidence type="ECO:0000259" key="1">
    <source>
        <dbReference type="PROSITE" id="PS50206"/>
    </source>
</evidence>
<dbReference type="InterPro" id="IPR050229">
    <property type="entry name" value="GlpE_sulfurtransferase"/>
</dbReference>
<dbReference type="AlphaFoldDB" id="A0ABD4RIU4"/>
<dbReference type="PANTHER" id="PTHR43031">
    <property type="entry name" value="FAD-DEPENDENT OXIDOREDUCTASE"/>
    <property type="match status" value="1"/>
</dbReference>
<dbReference type="InterPro" id="IPR036873">
    <property type="entry name" value="Rhodanese-like_dom_sf"/>
</dbReference>
<dbReference type="CDD" id="cd00158">
    <property type="entry name" value="RHOD"/>
    <property type="match status" value="1"/>
</dbReference>
<accession>A0ABD4RIU4</accession>